<evidence type="ECO:0000313" key="2">
    <source>
        <dbReference type="EMBL" id="PQV56705.1"/>
    </source>
</evidence>
<reference evidence="2 3" key="1">
    <citation type="submission" date="2018-02" db="EMBL/GenBank/DDBJ databases">
        <title>Genomic Encyclopedia of Archaeal and Bacterial Type Strains, Phase II (KMG-II): from individual species to whole genera.</title>
        <authorList>
            <person name="Goeker M."/>
        </authorList>
    </citation>
    <scope>NUCLEOTIDE SEQUENCE [LARGE SCALE GENOMIC DNA]</scope>
    <source>
        <strain evidence="2 3">DSM 18921</strain>
    </source>
</reference>
<dbReference type="Proteomes" id="UP000238338">
    <property type="component" value="Unassembled WGS sequence"/>
</dbReference>
<proteinExistence type="predicted"/>
<sequence length="133" mass="14598">MTMKLATATGLALVLTLTACGTPQEQCIRANTKELRQVDALIAETRANLSRGYGYDEQTVTDWDWEPCFPSRPNVAGTGRDMCWEPYERTVRKPVAIDPAAENRKLAALTARRKVLASQAAPAIAACKAQYPE</sequence>
<evidence type="ECO:0000256" key="1">
    <source>
        <dbReference type="SAM" id="SignalP"/>
    </source>
</evidence>
<evidence type="ECO:0008006" key="4">
    <source>
        <dbReference type="Google" id="ProtNLM"/>
    </source>
</evidence>
<gene>
    <name evidence="2" type="ORF">LX70_02278</name>
</gene>
<protein>
    <recommendedName>
        <fullName evidence="4">Lipoprotein</fullName>
    </recommendedName>
</protein>
<keyword evidence="1" id="KW-0732">Signal</keyword>
<keyword evidence="3" id="KW-1185">Reference proteome</keyword>
<dbReference type="RefSeq" id="WP_105514868.1">
    <property type="nucleotide sequence ID" value="NZ_PVEP01000004.1"/>
</dbReference>
<feature type="signal peptide" evidence="1">
    <location>
        <begin position="1"/>
        <end position="19"/>
    </location>
</feature>
<feature type="chain" id="PRO_5015635034" description="Lipoprotein" evidence="1">
    <location>
        <begin position="20"/>
        <end position="133"/>
    </location>
</feature>
<dbReference type="OrthoDB" id="7875456at2"/>
<dbReference type="AlphaFoldDB" id="A0A2S8S7C7"/>
<dbReference type="PROSITE" id="PS51257">
    <property type="entry name" value="PROKAR_LIPOPROTEIN"/>
    <property type="match status" value="1"/>
</dbReference>
<name>A0A2S8S7C7_9RHOB</name>
<comment type="caution">
    <text evidence="2">The sequence shown here is derived from an EMBL/GenBank/DDBJ whole genome shotgun (WGS) entry which is preliminary data.</text>
</comment>
<accession>A0A2S8S7C7</accession>
<dbReference type="EMBL" id="PVEP01000004">
    <property type="protein sequence ID" value="PQV56705.1"/>
    <property type="molecule type" value="Genomic_DNA"/>
</dbReference>
<evidence type="ECO:0000313" key="3">
    <source>
        <dbReference type="Proteomes" id="UP000238338"/>
    </source>
</evidence>
<organism evidence="2 3">
    <name type="scientific">Albidovulum denitrificans</name>
    <dbReference type="NCBI Taxonomy" id="404881"/>
    <lineage>
        <taxon>Bacteria</taxon>
        <taxon>Pseudomonadati</taxon>
        <taxon>Pseudomonadota</taxon>
        <taxon>Alphaproteobacteria</taxon>
        <taxon>Rhodobacterales</taxon>
        <taxon>Paracoccaceae</taxon>
        <taxon>Albidovulum</taxon>
    </lineage>
</organism>